<dbReference type="PANTHER" id="PTHR43483:SF3">
    <property type="entry name" value="MEMBRANE TRANSPORTER PROTEIN HI_0806-RELATED"/>
    <property type="match status" value="1"/>
</dbReference>
<feature type="transmembrane region" description="Helical" evidence="5">
    <location>
        <begin position="150"/>
        <end position="176"/>
    </location>
</feature>
<name>A0A9J6PDQ8_9PROT</name>
<feature type="transmembrane region" description="Helical" evidence="5">
    <location>
        <begin position="12"/>
        <end position="39"/>
    </location>
</feature>
<protein>
    <recommendedName>
        <fullName evidence="5">Probable membrane transporter protein</fullName>
    </recommendedName>
</protein>
<feature type="transmembrane region" description="Helical" evidence="5">
    <location>
        <begin position="97"/>
        <end position="130"/>
    </location>
</feature>
<sequence>MIDIGGLTGPEIALAVAAIGVTAAFVGFMAGLLGIGGGMILVPILDKIFTSIGVPDETAIRLSVGTSLATVVVTAIRSARSHYKRGSFDPEVAKAWAPWIVIGASAGAVIASVIAGASLRGVFGVVAIVLALNMAFGKEEWRISTRLPEFLRWAIGTLVGGVAVMMGLGVGGLGVPAMTLYGIDIRRAVGTAAGLGLATSIPGALVLMYQGLDAPGLPPFSLGYVNFVAFALIVPITILTAPLGVAANHKISMKALRRAFAVFLALMAFRMLSGIW</sequence>
<feature type="transmembrane region" description="Helical" evidence="5">
    <location>
        <begin position="59"/>
        <end position="76"/>
    </location>
</feature>
<evidence type="ECO:0000313" key="6">
    <source>
        <dbReference type="EMBL" id="MCP1335859.1"/>
    </source>
</evidence>
<dbReference type="InterPro" id="IPR002781">
    <property type="entry name" value="TM_pro_TauE-like"/>
</dbReference>
<evidence type="ECO:0000256" key="5">
    <source>
        <dbReference type="RuleBase" id="RU363041"/>
    </source>
</evidence>
<keyword evidence="7" id="KW-1185">Reference proteome</keyword>
<dbReference type="PANTHER" id="PTHR43483">
    <property type="entry name" value="MEMBRANE TRANSPORTER PROTEIN HI_0806-RELATED"/>
    <property type="match status" value="1"/>
</dbReference>
<feature type="transmembrane region" description="Helical" evidence="5">
    <location>
        <begin position="224"/>
        <end position="247"/>
    </location>
</feature>
<keyword evidence="3 5" id="KW-1133">Transmembrane helix</keyword>
<dbReference type="GO" id="GO:0005886">
    <property type="term" value="C:plasma membrane"/>
    <property type="evidence" value="ECO:0007669"/>
    <property type="project" value="UniProtKB-SubCell"/>
</dbReference>
<proteinExistence type="inferred from homology"/>
<evidence type="ECO:0000256" key="3">
    <source>
        <dbReference type="ARBA" id="ARBA00022989"/>
    </source>
</evidence>
<evidence type="ECO:0000256" key="2">
    <source>
        <dbReference type="ARBA" id="ARBA00022692"/>
    </source>
</evidence>
<dbReference type="RefSeq" id="WP_269331788.1">
    <property type="nucleotide sequence ID" value="NZ_JAMZFT010000001.1"/>
</dbReference>
<dbReference type="EMBL" id="JAMZFT010000001">
    <property type="protein sequence ID" value="MCP1335859.1"/>
    <property type="molecule type" value="Genomic_DNA"/>
</dbReference>
<feature type="transmembrane region" description="Helical" evidence="5">
    <location>
        <begin position="188"/>
        <end position="212"/>
    </location>
</feature>
<gene>
    <name evidence="6" type="ORF">NJQ99_05510</name>
</gene>
<keyword evidence="2 5" id="KW-0812">Transmembrane</keyword>
<organism evidence="6 7">
    <name type="scientific">Futiania mangrovi</name>
    <dbReference type="NCBI Taxonomy" id="2959716"/>
    <lineage>
        <taxon>Bacteria</taxon>
        <taxon>Pseudomonadati</taxon>
        <taxon>Pseudomonadota</taxon>
        <taxon>Alphaproteobacteria</taxon>
        <taxon>Futianiales</taxon>
        <taxon>Futianiaceae</taxon>
        <taxon>Futiania</taxon>
    </lineage>
</organism>
<accession>A0A9J6PDQ8</accession>
<reference evidence="6" key="1">
    <citation type="submission" date="2022-06" db="EMBL/GenBank/DDBJ databases">
        <title>Isolation and Genomics of Futiania mangrovii gen. nov., sp. nov., a Rare and Metabolically-versatile member in the Class Alphaproteobacteria.</title>
        <authorList>
            <person name="Liu L."/>
            <person name="Huang W.-C."/>
            <person name="Pan J."/>
            <person name="Li J."/>
            <person name="Huang Y."/>
            <person name="Du H."/>
            <person name="Liu Y."/>
            <person name="Li M."/>
        </authorList>
    </citation>
    <scope>NUCLEOTIDE SEQUENCE</scope>
    <source>
        <strain evidence="6">FT118</strain>
    </source>
</reference>
<evidence type="ECO:0000256" key="1">
    <source>
        <dbReference type="ARBA" id="ARBA00004141"/>
    </source>
</evidence>
<evidence type="ECO:0000256" key="4">
    <source>
        <dbReference type="ARBA" id="ARBA00023136"/>
    </source>
</evidence>
<comment type="similarity">
    <text evidence="5">Belongs to the 4-toluene sulfonate uptake permease (TSUP) (TC 2.A.102) family.</text>
</comment>
<dbReference type="Proteomes" id="UP001055804">
    <property type="component" value="Unassembled WGS sequence"/>
</dbReference>
<keyword evidence="5" id="KW-1003">Cell membrane</keyword>
<comment type="subcellular location">
    <subcellularLocation>
        <location evidence="5">Cell membrane</location>
        <topology evidence="5">Multi-pass membrane protein</topology>
    </subcellularLocation>
    <subcellularLocation>
        <location evidence="1">Membrane</location>
        <topology evidence="1">Multi-pass membrane protein</topology>
    </subcellularLocation>
</comment>
<evidence type="ECO:0000313" key="7">
    <source>
        <dbReference type="Proteomes" id="UP001055804"/>
    </source>
</evidence>
<dbReference type="Pfam" id="PF01925">
    <property type="entry name" value="TauE"/>
    <property type="match status" value="1"/>
</dbReference>
<dbReference type="AlphaFoldDB" id="A0A9J6PDQ8"/>
<comment type="caution">
    <text evidence="6">The sequence shown here is derived from an EMBL/GenBank/DDBJ whole genome shotgun (WGS) entry which is preliminary data.</text>
</comment>
<keyword evidence="4 5" id="KW-0472">Membrane</keyword>